<evidence type="ECO:0000313" key="1">
    <source>
        <dbReference type="EMBL" id="KAK9323875.1"/>
    </source>
</evidence>
<evidence type="ECO:0000313" key="2">
    <source>
        <dbReference type="Proteomes" id="UP001489719"/>
    </source>
</evidence>
<proteinExistence type="predicted"/>
<sequence length="127" mass="13920">MASATISVPKIPAMPPPSYESTFMRATPPLSYPSRSLAAGETTLHATTTKDSTGFTTSAPIYAASSYYVPSIRDDPELQRYRTKLTARERLHSLVSRRKLMAYLYILLATLCLSIVVASTVLGFTLK</sequence>
<name>A0ACC3TS86_9ASCO</name>
<reference evidence="2" key="1">
    <citation type="journal article" date="2024" name="Front. Bioeng. Biotechnol.">
        <title>Genome-scale model development and genomic sequencing of the oleaginous clade Lipomyces.</title>
        <authorList>
            <person name="Czajka J.J."/>
            <person name="Han Y."/>
            <person name="Kim J."/>
            <person name="Mondo S.J."/>
            <person name="Hofstad B.A."/>
            <person name="Robles A."/>
            <person name="Haridas S."/>
            <person name="Riley R."/>
            <person name="LaButti K."/>
            <person name="Pangilinan J."/>
            <person name="Andreopoulos W."/>
            <person name="Lipzen A."/>
            <person name="Yan J."/>
            <person name="Wang M."/>
            <person name="Ng V."/>
            <person name="Grigoriev I.V."/>
            <person name="Spatafora J.W."/>
            <person name="Magnuson J.K."/>
            <person name="Baker S.E."/>
            <person name="Pomraning K.R."/>
        </authorList>
    </citation>
    <scope>NUCLEOTIDE SEQUENCE [LARGE SCALE GENOMIC DNA]</scope>
    <source>
        <strain evidence="2">CBS 10300</strain>
    </source>
</reference>
<gene>
    <name evidence="1" type="ORF">V1517DRAFT_306690</name>
</gene>
<protein>
    <submittedName>
        <fullName evidence="1">Uncharacterized protein</fullName>
    </submittedName>
</protein>
<dbReference type="Proteomes" id="UP001489719">
    <property type="component" value="Unassembled WGS sequence"/>
</dbReference>
<keyword evidence="2" id="KW-1185">Reference proteome</keyword>
<organism evidence="1 2">
    <name type="scientific">Lipomyces orientalis</name>
    <dbReference type="NCBI Taxonomy" id="1233043"/>
    <lineage>
        <taxon>Eukaryota</taxon>
        <taxon>Fungi</taxon>
        <taxon>Dikarya</taxon>
        <taxon>Ascomycota</taxon>
        <taxon>Saccharomycotina</taxon>
        <taxon>Lipomycetes</taxon>
        <taxon>Lipomycetales</taxon>
        <taxon>Lipomycetaceae</taxon>
        <taxon>Lipomyces</taxon>
    </lineage>
</organism>
<accession>A0ACC3TS86</accession>
<comment type="caution">
    <text evidence="1">The sequence shown here is derived from an EMBL/GenBank/DDBJ whole genome shotgun (WGS) entry which is preliminary data.</text>
</comment>
<dbReference type="EMBL" id="MU970056">
    <property type="protein sequence ID" value="KAK9323875.1"/>
    <property type="molecule type" value="Genomic_DNA"/>
</dbReference>